<dbReference type="GO" id="GO:0005634">
    <property type="term" value="C:nucleus"/>
    <property type="evidence" value="ECO:0007669"/>
    <property type="project" value="UniProtKB-SubCell"/>
</dbReference>
<dbReference type="InterPro" id="IPR046347">
    <property type="entry name" value="bZIP_sf"/>
</dbReference>
<feature type="compositionally biased region" description="Polar residues" evidence="4">
    <location>
        <begin position="130"/>
        <end position="143"/>
    </location>
</feature>
<dbReference type="Gene3D" id="1.20.5.170">
    <property type="match status" value="1"/>
</dbReference>
<dbReference type="GO" id="GO:0003677">
    <property type="term" value="F:DNA binding"/>
    <property type="evidence" value="ECO:0007669"/>
    <property type="project" value="UniProtKB-KW"/>
</dbReference>
<evidence type="ECO:0000256" key="2">
    <source>
        <dbReference type="ARBA" id="ARBA00023125"/>
    </source>
</evidence>
<comment type="subcellular location">
    <subcellularLocation>
        <location evidence="1">Nucleus</location>
    </subcellularLocation>
</comment>
<feature type="region of interest" description="Disordered" evidence="4">
    <location>
        <begin position="1"/>
        <end position="32"/>
    </location>
</feature>
<dbReference type="EMBL" id="JABCRI010000002">
    <property type="protein sequence ID" value="KAF8410393.1"/>
    <property type="molecule type" value="Genomic_DNA"/>
</dbReference>
<gene>
    <name evidence="6" type="ORF">HHK36_002922</name>
</gene>
<dbReference type="PANTHER" id="PTHR22952">
    <property type="entry name" value="CAMP-RESPONSE ELEMENT BINDING PROTEIN-RELATED"/>
    <property type="match status" value="1"/>
</dbReference>
<evidence type="ECO:0000256" key="4">
    <source>
        <dbReference type="SAM" id="MobiDB-lite"/>
    </source>
</evidence>
<dbReference type="Proteomes" id="UP000655225">
    <property type="component" value="Unassembled WGS sequence"/>
</dbReference>
<dbReference type="Pfam" id="PF00170">
    <property type="entry name" value="bZIP_1"/>
    <property type="match status" value="1"/>
</dbReference>
<dbReference type="OrthoDB" id="644067at2759"/>
<dbReference type="InterPro" id="IPR043452">
    <property type="entry name" value="BZIP46-like"/>
</dbReference>
<reference evidence="6 7" key="1">
    <citation type="submission" date="2020-04" db="EMBL/GenBank/DDBJ databases">
        <title>Plant Genome Project.</title>
        <authorList>
            <person name="Zhang R.-G."/>
        </authorList>
    </citation>
    <scope>NUCLEOTIDE SEQUENCE [LARGE SCALE GENOMIC DNA]</scope>
    <source>
        <strain evidence="6">YNK0</strain>
        <tissue evidence="6">Leaf</tissue>
    </source>
</reference>
<keyword evidence="2" id="KW-0238">DNA-binding</keyword>
<protein>
    <recommendedName>
        <fullName evidence="5">BZIP domain-containing protein</fullName>
    </recommendedName>
</protein>
<evidence type="ECO:0000259" key="5">
    <source>
        <dbReference type="SMART" id="SM00338"/>
    </source>
</evidence>
<proteinExistence type="predicted"/>
<dbReference type="AlphaFoldDB" id="A0A834ZSE5"/>
<dbReference type="GO" id="GO:0003700">
    <property type="term" value="F:DNA-binding transcription factor activity"/>
    <property type="evidence" value="ECO:0007669"/>
    <property type="project" value="InterPro"/>
</dbReference>
<dbReference type="GO" id="GO:0045893">
    <property type="term" value="P:positive regulation of DNA-templated transcription"/>
    <property type="evidence" value="ECO:0007669"/>
    <property type="project" value="InterPro"/>
</dbReference>
<dbReference type="CDD" id="cd14707">
    <property type="entry name" value="bZIP_plant_BZIP46"/>
    <property type="match status" value="1"/>
</dbReference>
<evidence type="ECO:0000313" key="7">
    <source>
        <dbReference type="Proteomes" id="UP000655225"/>
    </source>
</evidence>
<dbReference type="SUPFAM" id="SSF57959">
    <property type="entry name" value="Leucine zipper domain"/>
    <property type="match status" value="1"/>
</dbReference>
<evidence type="ECO:0000313" key="6">
    <source>
        <dbReference type="EMBL" id="KAF8410393.1"/>
    </source>
</evidence>
<keyword evidence="7" id="KW-1185">Reference proteome</keyword>
<dbReference type="OMA" id="NRHHKRM"/>
<feature type="compositionally biased region" description="Polar residues" evidence="4">
    <location>
        <begin position="7"/>
        <end position="17"/>
    </location>
</feature>
<sequence length="245" mass="27162">MRLSSGGEDNTTNSCRVSSSSTSLSRSPLSLIPTSKRKTMEDVWKDISLGSLHDHSTREEPGLPSNSTFRGTILQDLLARPFHKDPSTTDPTVARDVTPFGSPAIAPATVLRLHSGPEFHYLDTDHPIRPNSQLHSPDSGATPSYISSFNTPFDAFASPIGFPSFLKKRVPETDGDSGDRRHKRMIKNRESAARFLQAYTNELELEVAHLLEENAKLRQQQQLYLAEAAQLPKKHTLQRTSTAPF</sequence>
<feature type="domain" description="BZIP" evidence="5">
    <location>
        <begin position="176"/>
        <end position="237"/>
    </location>
</feature>
<evidence type="ECO:0000256" key="3">
    <source>
        <dbReference type="ARBA" id="ARBA00023242"/>
    </source>
</evidence>
<keyword evidence="3" id="KW-0539">Nucleus</keyword>
<dbReference type="InterPro" id="IPR004827">
    <property type="entry name" value="bZIP"/>
</dbReference>
<evidence type="ECO:0000256" key="1">
    <source>
        <dbReference type="ARBA" id="ARBA00004123"/>
    </source>
</evidence>
<feature type="region of interest" description="Disordered" evidence="4">
    <location>
        <begin position="121"/>
        <end position="143"/>
    </location>
</feature>
<feature type="compositionally biased region" description="Low complexity" evidence="4">
    <location>
        <begin position="18"/>
        <end position="32"/>
    </location>
</feature>
<dbReference type="SMART" id="SM00338">
    <property type="entry name" value="BRLZ"/>
    <property type="match status" value="1"/>
</dbReference>
<accession>A0A834ZSE5</accession>
<organism evidence="6 7">
    <name type="scientific">Tetracentron sinense</name>
    <name type="common">Spur-leaf</name>
    <dbReference type="NCBI Taxonomy" id="13715"/>
    <lineage>
        <taxon>Eukaryota</taxon>
        <taxon>Viridiplantae</taxon>
        <taxon>Streptophyta</taxon>
        <taxon>Embryophyta</taxon>
        <taxon>Tracheophyta</taxon>
        <taxon>Spermatophyta</taxon>
        <taxon>Magnoliopsida</taxon>
        <taxon>Trochodendrales</taxon>
        <taxon>Trochodendraceae</taxon>
        <taxon>Tetracentron</taxon>
    </lineage>
</organism>
<dbReference type="PANTHER" id="PTHR22952:SF433">
    <property type="entry name" value="PROTEIN FD"/>
    <property type="match status" value="1"/>
</dbReference>
<comment type="caution">
    <text evidence="6">The sequence shown here is derived from an EMBL/GenBank/DDBJ whole genome shotgun (WGS) entry which is preliminary data.</text>
</comment>
<name>A0A834ZSE5_TETSI</name>